<accession>A0ABY3VLE7</accession>
<dbReference type="RefSeq" id="WP_240261179.1">
    <property type="nucleotide sequence ID" value="NZ_CP092488.2"/>
</dbReference>
<dbReference type="PANTHER" id="PTHR33495">
    <property type="entry name" value="ANTI-SIGMA FACTOR ANTAGONIST TM_1081-RELATED-RELATED"/>
    <property type="match status" value="1"/>
</dbReference>
<dbReference type="PROSITE" id="PS50801">
    <property type="entry name" value="STAS"/>
    <property type="match status" value="1"/>
</dbReference>
<dbReference type="Proteomes" id="UP001055336">
    <property type="component" value="Chromosome"/>
</dbReference>
<feature type="domain" description="STAS" evidence="1">
    <location>
        <begin position="18"/>
        <end position="116"/>
    </location>
</feature>
<reference evidence="2" key="1">
    <citation type="submission" date="2022-08" db="EMBL/GenBank/DDBJ databases">
        <title>Whole genome sequencing of non-tuberculosis mycobacteria type-strains.</title>
        <authorList>
            <person name="Igarashi Y."/>
            <person name="Osugi A."/>
            <person name="Mitarai S."/>
        </authorList>
    </citation>
    <scope>NUCLEOTIDE SEQUENCE</scope>
    <source>
        <strain evidence="2">DSM 45127</strain>
    </source>
</reference>
<evidence type="ECO:0000313" key="2">
    <source>
        <dbReference type="EMBL" id="UMB69446.1"/>
    </source>
</evidence>
<dbReference type="InterPro" id="IPR036513">
    <property type="entry name" value="STAS_dom_sf"/>
</dbReference>
<dbReference type="CDD" id="cd07043">
    <property type="entry name" value="STAS_anti-anti-sigma_factors"/>
    <property type="match status" value="1"/>
</dbReference>
<name>A0ABY3VLE7_9MYCO</name>
<sequence length="124" mass="13011">MNTASALRLSEHDDGHTVVLAAEGIMDMSAAPILTERIRTVLRRRPEALIVDLSGVTFLATAGMSVLMEAGRKSEELAISFRVVAHGPVTAKPMQLLGIHDLLDIYPSVATALGGTPPSPAPTG</sequence>
<evidence type="ECO:0000313" key="3">
    <source>
        <dbReference type="Proteomes" id="UP001055336"/>
    </source>
</evidence>
<dbReference type="PANTHER" id="PTHR33495:SF13">
    <property type="entry name" value="ANTI-SIGMA-F FACTOR ANTAGONIST RSFB"/>
    <property type="match status" value="1"/>
</dbReference>
<dbReference type="InterPro" id="IPR002645">
    <property type="entry name" value="STAS_dom"/>
</dbReference>
<dbReference type="Gene3D" id="3.30.750.24">
    <property type="entry name" value="STAS domain"/>
    <property type="match status" value="1"/>
</dbReference>
<evidence type="ECO:0000259" key="1">
    <source>
        <dbReference type="PROSITE" id="PS50801"/>
    </source>
</evidence>
<proteinExistence type="predicted"/>
<gene>
    <name evidence="2" type="ORF">MKK62_24425</name>
</gene>
<protein>
    <submittedName>
        <fullName evidence="2">STAS domain-containing protein</fullName>
    </submittedName>
</protein>
<keyword evidence="3" id="KW-1185">Reference proteome</keyword>
<dbReference type="SUPFAM" id="SSF52091">
    <property type="entry name" value="SpoIIaa-like"/>
    <property type="match status" value="1"/>
</dbReference>
<dbReference type="EMBL" id="CP092488">
    <property type="protein sequence ID" value="UMB69446.1"/>
    <property type="molecule type" value="Genomic_DNA"/>
</dbReference>
<dbReference type="Pfam" id="PF01740">
    <property type="entry name" value="STAS"/>
    <property type="match status" value="1"/>
</dbReference>
<organism evidence="2 3">
    <name type="scientific">Mycobacterium paraterrae</name>
    <dbReference type="NCBI Taxonomy" id="577492"/>
    <lineage>
        <taxon>Bacteria</taxon>
        <taxon>Bacillati</taxon>
        <taxon>Actinomycetota</taxon>
        <taxon>Actinomycetes</taxon>
        <taxon>Mycobacteriales</taxon>
        <taxon>Mycobacteriaceae</taxon>
        <taxon>Mycobacterium</taxon>
    </lineage>
</organism>